<accession>A0ABP8ZQI0</accession>
<evidence type="ECO:0000313" key="2">
    <source>
        <dbReference type="Proteomes" id="UP001501147"/>
    </source>
</evidence>
<proteinExistence type="predicted"/>
<dbReference type="Proteomes" id="UP001501147">
    <property type="component" value="Unassembled WGS sequence"/>
</dbReference>
<dbReference type="Gene3D" id="1.10.260.40">
    <property type="entry name" value="lambda repressor-like DNA-binding domains"/>
    <property type="match status" value="1"/>
</dbReference>
<evidence type="ECO:0000313" key="1">
    <source>
        <dbReference type="EMBL" id="GAA4763025.1"/>
    </source>
</evidence>
<dbReference type="RefSeq" id="WP_345609003.1">
    <property type="nucleotide sequence ID" value="NZ_BAABJV010000001.1"/>
</dbReference>
<evidence type="ECO:0008006" key="3">
    <source>
        <dbReference type="Google" id="ProtNLM"/>
    </source>
</evidence>
<dbReference type="InterPro" id="IPR010982">
    <property type="entry name" value="Lambda_DNA-bd_dom_sf"/>
</dbReference>
<name>A0ABP8ZQI0_9ACTN</name>
<gene>
    <name evidence="1" type="ORF">GCM10023329_05790</name>
</gene>
<sequence length="211" mass="22588">MSARPFPEPIDTLRRILDLIGRAGLDRGDVLRVEGEGGLAFASGLAVAEVEALLRGDRRSTHTGRGDQVVERIRFLHRTRLKAAEDSGRRTYPLAEIAASTGTSAQRLDRVLRAGRAPNLDHEAEIAGFFGEGIEFLTDPPAKALHRVLQQIHTDLPVRLLDSGTAGVPAPAPGCDMDTVACQAARALADVPEDTAQPLVPLIESVVGLPR</sequence>
<dbReference type="EMBL" id="BAABJV010000001">
    <property type="protein sequence ID" value="GAA4763025.1"/>
    <property type="molecule type" value="Genomic_DNA"/>
</dbReference>
<keyword evidence="2" id="KW-1185">Reference proteome</keyword>
<protein>
    <recommendedName>
        <fullName evidence="3">Transcriptional regulator</fullName>
    </recommendedName>
</protein>
<organism evidence="1 2">
    <name type="scientific">Streptomyces sanyensis</name>
    <dbReference type="NCBI Taxonomy" id="568869"/>
    <lineage>
        <taxon>Bacteria</taxon>
        <taxon>Bacillati</taxon>
        <taxon>Actinomycetota</taxon>
        <taxon>Actinomycetes</taxon>
        <taxon>Kitasatosporales</taxon>
        <taxon>Streptomycetaceae</taxon>
        <taxon>Streptomyces</taxon>
    </lineage>
</organism>
<reference evidence="2" key="1">
    <citation type="journal article" date="2019" name="Int. J. Syst. Evol. Microbiol.">
        <title>The Global Catalogue of Microorganisms (GCM) 10K type strain sequencing project: providing services to taxonomists for standard genome sequencing and annotation.</title>
        <authorList>
            <consortium name="The Broad Institute Genomics Platform"/>
            <consortium name="The Broad Institute Genome Sequencing Center for Infectious Disease"/>
            <person name="Wu L."/>
            <person name="Ma J."/>
        </authorList>
    </citation>
    <scope>NUCLEOTIDE SEQUENCE [LARGE SCALE GENOMIC DNA]</scope>
    <source>
        <strain evidence="2">JCM 18324</strain>
    </source>
</reference>
<comment type="caution">
    <text evidence="1">The sequence shown here is derived from an EMBL/GenBank/DDBJ whole genome shotgun (WGS) entry which is preliminary data.</text>
</comment>